<sequence length="325" mass="35735">MASSTSEVIYEFPGFIRLFKDGRVERLTGTDIVPPSINPETGVQSKDVVISPEIGISARLYIPKTTDPNQKLPLLVYFHGGGFCIETAFSPNYHNYLNALVAEANVVVVSVDYRRAPEHHLPVAYDDSWAALKWVASHSNYGGHGLDEVWLKDHVDFERVFLAGDSAGANIAHNMAIRVGSEALDGVTLVGIALIHPYFWGKEPIGAEGADMKKKASVDGFWLLVNPSSTGGSDDPLLNPVLDPKLSSLGCTKVLVCVAEKDMLRDRGWYYKEELGKSGWGGVVEIMEAKEEDHVFHLFKPTCDNAVAMLKRVASFMNQDHVQSF</sequence>
<dbReference type="InterPro" id="IPR050466">
    <property type="entry name" value="Carboxylest/Gibb_receptor"/>
</dbReference>
<dbReference type="Pfam" id="PF07859">
    <property type="entry name" value="Abhydrolase_3"/>
    <property type="match status" value="1"/>
</dbReference>
<dbReference type="GO" id="GO:0016787">
    <property type="term" value="F:hydrolase activity"/>
    <property type="evidence" value="ECO:0007669"/>
    <property type="project" value="InterPro"/>
</dbReference>
<reference evidence="4" key="1">
    <citation type="submission" date="2019-08" db="EMBL/GenBank/DDBJ databases">
        <title>Reference gene set and small RNA set construction with multiple tissues from Davidia involucrata Baill.</title>
        <authorList>
            <person name="Yang H."/>
            <person name="Zhou C."/>
            <person name="Li G."/>
            <person name="Wang J."/>
            <person name="Gao P."/>
            <person name="Wang M."/>
            <person name="Wang R."/>
            <person name="Zhao Y."/>
        </authorList>
    </citation>
    <scope>NUCLEOTIDE SEQUENCE</scope>
    <source>
        <tissue evidence="4">Mixed with DoveR01_LX</tissue>
    </source>
</reference>
<comment type="similarity">
    <text evidence="1">Belongs to the 'GDXG' lipolytic enzyme family.</text>
</comment>
<protein>
    <submittedName>
        <fullName evidence="4">Putative carboxylesterase 2</fullName>
        <ecNumber evidence="4">4.2.99.22</ecNumber>
    </submittedName>
</protein>
<dbReference type="SUPFAM" id="SSF53474">
    <property type="entry name" value="alpha/beta-Hydrolases"/>
    <property type="match status" value="1"/>
</dbReference>
<dbReference type="InterPro" id="IPR033140">
    <property type="entry name" value="Lipase_GDXG_put_SER_AS"/>
</dbReference>
<dbReference type="PROSITE" id="PS01174">
    <property type="entry name" value="LIPASE_GDXG_SER"/>
    <property type="match status" value="1"/>
</dbReference>
<dbReference type="InterPro" id="IPR013094">
    <property type="entry name" value="AB_hydrolase_3"/>
</dbReference>
<organism evidence="4">
    <name type="scientific">Davidia involucrata</name>
    <name type="common">Dove tree</name>
    <dbReference type="NCBI Taxonomy" id="16924"/>
    <lineage>
        <taxon>Eukaryota</taxon>
        <taxon>Viridiplantae</taxon>
        <taxon>Streptophyta</taxon>
        <taxon>Embryophyta</taxon>
        <taxon>Tracheophyta</taxon>
        <taxon>Spermatophyta</taxon>
        <taxon>Magnoliopsida</taxon>
        <taxon>eudicotyledons</taxon>
        <taxon>Gunneridae</taxon>
        <taxon>Pentapetalae</taxon>
        <taxon>asterids</taxon>
        <taxon>Cornales</taxon>
        <taxon>Nyssaceae</taxon>
        <taxon>Davidia</taxon>
    </lineage>
</organism>
<feature type="domain" description="Alpha/beta hydrolase fold-3" evidence="3">
    <location>
        <begin position="75"/>
        <end position="297"/>
    </location>
</feature>
<evidence type="ECO:0000313" key="4">
    <source>
        <dbReference type="EMBL" id="MPA34441.1"/>
    </source>
</evidence>
<proteinExistence type="inferred from homology"/>
<name>A0A5B6YRT7_DAVIN</name>
<feature type="active site" evidence="2">
    <location>
        <position position="166"/>
    </location>
</feature>
<dbReference type="Gene3D" id="3.40.50.1820">
    <property type="entry name" value="alpha/beta hydrolase"/>
    <property type="match status" value="1"/>
</dbReference>
<dbReference type="InterPro" id="IPR029058">
    <property type="entry name" value="AB_hydrolase_fold"/>
</dbReference>
<dbReference type="EC" id="4.2.99.22" evidence="4"/>
<keyword evidence="4" id="KW-0456">Lyase</keyword>
<dbReference type="AlphaFoldDB" id="A0A5B6YRT7"/>
<accession>A0A5B6YRT7</accession>
<gene>
    <name evidence="4" type="ORF">Din_003882</name>
</gene>
<evidence type="ECO:0000259" key="3">
    <source>
        <dbReference type="Pfam" id="PF07859"/>
    </source>
</evidence>
<evidence type="ECO:0000256" key="2">
    <source>
        <dbReference type="PROSITE-ProRule" id="PRU10038"/>
    </source>
</evidence>
<dbReference type="GO" id="GO:0016829">
    <property type="term" value="F:lyase activity"/>
    <property type="evidence" value="ECO:0007669"/>
    <property type="project" value="UniProtKB-KW"/>
</dbReference>
<dbReference type="EMBL" id="GHES01003882">
    <property type="protein sequence ID" value="MPA34441.1"/>
    <property type="molecule type" value="Transcribed_RNA"/>
</dbReference>
<dbReference type="PANTHER" id="PTHR23024">
    <property type="entry name" value="ARYLACETAMIDE DEACETYLASE"/>
    <property type="match status" value="1"/>
</dbReference>
<dbReference type="PANTHER" id="PTHR23024:SF467">
    <property type="entry name" value="CARBOXYLESTERASE 12-RELATED"/>
    <property type="match status" value="1"/>
</dbReference>
<evidence type="ECO:0000256" key="1">
    <source>
        <dbReference type="ARBA" id="ARBA00010515"/>
    </source>
</evidence>